<name>A0A9P0DAQ7_9CUCU</name>
<dbReference type="EMBL" id="OV651820">
    <property type="protein sequence ID" value="CAH1114836.1"/>
    <property type="molecule type" value="Genomic_DNA"/>
</dbReference>
<organism evidence="2 3">
    <name type="scientific">Psylliodes chrysocephalus</name>
    <dbReference type="NCBI Taxonomy" id="3402493"/>
    <lineage>
        <taxon>Eukaryota</taxon>
        <taxon>Metazoa</taxon>
        <taxon>Ecdysozoa</taxon>
        <taxon>Arthropoda</taxon>
        <taxon>Hexapoda</taxon>
        <taxon>Insecta</taxon>
        <taxon>Pterygota</taxon>
        <taxon>Neoptera</taxon>
        <taxon>Endopterygota</taxon>
        <taxon>Coleoptera</taxon>
        <taxon>Polyphaga</taxon>
        <taxon>Cucujiformia</taxon>
        <taxon>Chrysomeloidea</taxon>
        <taxon>Chrysomelidae</taxon>
        <taxon>Galerucinae</taxon>
        <taxon>Alticini</taxon>
        <taxon>Psylliodes</taxon>
    </lineage>
</organism>
<sequence>MEYEINVPDEQQQNTSLQSEMINKETENTPENIDKQQENMNIDSQQKNIMFKPKPDNNLVENKDIHSEIKNQDRTHDAVPKIGDFVLVEFYTKKTKKPYVGKILEVLENFNYYATFLRQTKPLDGQEYYISEGNYKNTCRSKRKKESFLL</sequence>
<dbReference type="OrthoDB" id="6770075at2759"/>
<feature type="region of interest" description="Disordered" evidence="1">
    <location>
        <begin position="1"/>
        <end position="31"/>
    </location>
</feature>
<protein>
    <submittedName>
        <fullName evidence="2">Uncharacterized protein</fullName>
    </submittedName>
</protein>
<evidence type="ECO:0000313" key="3">
    <source>
        <dbReference type="Proteomes" id="UP001153636"/>
    </source>
</evidence>
<feature type="compositionally biased region" description="Basic and acidic residues" evidence="1">
    <location>
        <begin position="22"/>
        <end position="31"/>
    </location>
</feature>
<evidence type="ECO:0000256" key="1">
    <source>
        <dbReference type="SAM" id="MobiDB-lite"/>
    </source>
</evidence>
<dbReference type="AlphaFoldDB" id="A0A9P0DAQ7"/>
<gene>
    <name evidence="2" type="ORF">PSYICH_LOCUS14104</name>
</gene>
<evidence type="ECO:0000313" key="2">
    <source>
        <dbReference type="EMBL" id="CAH1114836.1"/>
    </source>
</evidence>
<keyword evidence="3" id="KW-1185">Reference proteome</keyword>
<reference evidence="2" key="1">
    <citation type="submission" date="2022-01" db="EMBL/GenBank/DDBJ databases">
        <authorList>
            <person name="King R."/>
        </authorList>
    </citation>
    <scope>NUCLEOTIDE SEQUENCE</scope>
</reference>
<dbReference type="Proteomes" id="UP001153636">
    <property type="component" value="Chromosome 8"/>
</dbReference>
<accession>A0A9P0DAQ7</accession>
<proteinExistence type="predicted"/>
<feature type="compositionally biased region" description="Polar residues" evidence="1">
    <location>
        <begin position="9"/>
        <end position="21"/>
    </location>
</feature>